<keyword evidence="2" id="KW-0732">Signal</keyword>
<protein>
    <submittedName>
        <fullName evidence="5">Aculeacin-A acylase</fullName>
    </submittedName>
</protein>
<dbReference type="STRING" id="1317117.ATO7_10497"/>
<dbReference type="PANTHER" id="PTHR34218:SF3">
    <property type="entry name" value="ACYL-HOMOSERINE LACTONE ACYLASE PVDQ"/>
    <property type="match status" value="1"/>
</dbReference>
<reference evidence="5 6" key="1">
    <citation type="submission" date="2013-04" db="EMBL/GenBank/DDBJ databases">
        <title>Oceanococcus atlanticus 22II-S10r2 Genome Sequencing.</title>
        <authorList>
            <person name="Lai Q."/>
            <person name="Li G."/>
            <person name="Shao Z."/>
        </authorList>
    </citation>
    <scope>NUCLEOTIDE SEQUENCE [LARGE SCALE GENOMIC DNA]</scope>
    <source>
        <strain evidence="5 6">22II-S10r2</strain>
    </source>
</reference>
<organism evidence="5 6">
    <name type="scientific">Oceanococcus atlanticus</name>
    <dbReference type="NCBI Taxonomy" id="1317117"/>
    <lineage>
        <taxon>Bacteria</taxon>
        <taxon>Pseudomonadati</taxon>
        <taxon>Pseudomonadota</taxon>
        <taxon>Gammaproteobacteria</taxon>
        <taxon>Chromatiales</taxon>
        <taxon>Oceanococcaceae</taxon>
        <taxon>Oceanococcus</taxon>
    </lineage>
</organism>
<evidence type="ECO:0000256" key="4">
    <source>
        <dbReference type="ARBA" id="ARBA00023145"/>
    </source>
</evidence>
<dbReference type="PANTHER" id="PTHR34218">
    <property type="entry name" value="PEPTIDASE S45 PENICILLIN AMIDASE"/>
    <property type="match status" value="1"/>
</dbReference>
<evidence type="ECO:0000313" key="5">
    <source>
        <dbReference type="EMBL" id="ORE87465.1"/>
    </source>
</evidence>
<keyword evidence="4" id="KW-0865">Zymogen</keyword>
<dbReference type="InterPro" id="IPR043147">
    <property type="entry name" value="Penicillin_amidase_A-knob"/>
</dbReference>
<evidence type="ECO:0000313" key="6">
    <source>
        <dbReference type="Proteomes" id="UP000192342"/>
    </source>
</evidence>
<dbReference type="Gene3D" id="1.10.439.10">
    <property type="entry name" value="Penicillin Amidohydrolase, domain 1"/>
    <property type="match status" value="1"/>
</dbReference>
<gene>
    <name evidence="5" type="ORF">ATO7_10497</name>
</gene>
<dbReference type="OrthoDB" id="9760084at2"/>
<dbReference type="GO" id="GO:0017000">
    <property type="term" value="P:antibiotic biosynthetic process"/>
    <property type="evidence" value="ECO:0007669"/>
    <property type="project" value="InterPro"/>
</dbReference>
<proteinExistence type="inferred from homology"/>
<dbReference type="Proteomes" id="UP000192342">
    <property type="component" value="Unassembled WGS sequence"/>
</dbReference>
<dbReference type="RefSeq" id="WP_083561694.1">
    <property type="nucleotide sequence ID" value="NZ_AQQV01000002.1"/>
</dbReference>
<dbReference type="GO" id="GO:0016811">
    <property type="term" value="F:hydrolase activity, acting on carbon-nitrogen (but not peptide) bonds, in linear amides"/>
    <property type="evidence" value="ECO:0007669"/>
    <property type="project" value="InterPro"/>
</dbReference>
<dbReference type="Pfam" id="PF01804">
    <property type="entry name" value="Penicil_amidase"/>
    <property type="match status" value="1"/>
</dbReference>
<dbReference type="InterPro" id="IPR043146">
    <property type="entry name" value="Penicillin_amidase_N_B-knob"/>
</dbReference>
<dbReference type="Gene3D" id="3.60.20.10">
    <property type="entry name" value="Glutamine Phosphoribosylpyrophosphate, subunit 1, domain 1"/>
    <property type="match status" value="1"/>
</dbReference>
<sequence>MRGIFSLILIACLSACQSGGRESTRATPQAGETLSAELRRSDYGIVHVKANDYASLGYGYAYAFAEDNLCLMADSYVTVNGERSKYFGPEASWTFTGNGTTNNNLNSDFFFKLIIAQQRIEELLALPPPQGPLPAVRELVRGYVAGYNRYLRDTRIENLPDPSCRGAQWVREIREIDVYRRFYQLAMLASSGVAINGIGSAQPPIAGLIPSILPSAQEIATQLQSRWEGIQIGSNAIALGGEATDSGRGMVLGNPHFPWDGAERFHQAHLTIPGKLDVTGVSLFGVPLILIGYNKDLAWSHTVSSAWRFTPYQLTLVPGAPTTYLVDGRPEQMTPWDLEVESRQADGQISTVSRTLYTTRWGPVFNEILGLPLFPWLPVQAYALADANAANFRYVNHFLETNQASSSRELLDILKRNQGVPWVNTLASDRHGEALYADISVTPNVPDAMALTCAGVLGLVTQPLLGLPVLDGSRSNCAWRNDDDAVQAGTLGPANMPYLLRTDYVTNSNDSHWLSNPQQPLEGYARIIGDERRARRMRTRSGLVMVESHLYDQGQTFSRQQMQDLLFNNRQHAAHLWLDDLIPFCRLTPVLIGLGDPVLTGEACDVLEAWDRSDNLDSPGAVLFRRFAENLYIAAVPSGTSASQLEFLDVWTRPFNVNDPVHTPSGLNVLNPHVALALGSAISDLNAAGFALNATLRQAQTEARGEERIPIHGGPGAMGVFNAITNPWVAGEGYSDVVHGSSFIQVVSFDGDDCPDARTILTYSQSTNPESPHYADQTRLYAESGWVEAQFCESEIRSRVTRTQTISETAP</sequence>
<dbReference type="InterPro" id="IPR002692">
    <property type="entry name" value="S45"/>
</dbReference>
<dbReference type="EMBL" id="AQQV01000002">
    <property type="protein sequence ID" value="ORE87465.1"/>
    <property type="molecule type" value="Genomic_DNA"/>
</dbReference>
<comment type="similarity">
    <text evidence="1">Belongs to the peptidase S45 family.</text>
</comment>
<dbReference type="SUPFAM" id="SSF56235">
    <property type="entry name" value="N-terminal nucleophile aminohydrolases (Ntn hydrolases)"/>
    <property type="match status" value="1"/>
</dbReference>
<dbReference type="Gene3D" id="1.10.1400.10">
    <property type="match status" value="1"/>
</dbReference>
<evidence type="ECO:0000256" key="1">
    <source>
        <dbReference type="ARBA" id="ARBA00006586"/>
    </source>
</evidence>
<keyword evidence="6" id="KW-1185">Reference proteome</keyword>
<dbReference type="InterPro" id="IPR029055">
    <property type="entry name" value="Ntn_hydrolases_N"/>
</dbReference>
<evidence type="ECO:0000256" key="2">
    <source>
        <dbReference type="ARBA" id="ARBA00022729"/>
    </source>
</evidence>
<name>A0A1Y1SEN4_9GAMM</name>
<dbReference type="InterPro" id="IPR023343">
    <property type="entry name" value="Penicillin_amidase_dom1"/>
</dbReference>
<dbReference type="Gene3D" id="2.30.120.10">
    <property type="match status" value="1"/>
</dbReference>
<evidence type="ECO:0000256" key="3">
    <source>
        <dbReference type="ARBA" id="ARBA00022801"/>
    </source>
</evidence>
<keyword evidence="3" id="KW-0378">Hydrolase</keyword>
<accession>A0A1Y1SEN4</accession>
<comment type="caution">
    <text evidence="5">The sequence shown here is derived from an EMBL/GenBank/DDBJ whole genome shotgun (WGS) entry which is preliminary data.</text>
</comment>
<dbReference type="AlphaFoldDB" id="A0A1Y1SEN4"/>